<evidence type="ECO:0000256" key="1">
    <source>
        <dbReference type="SAM" id="SignalP"/>
    </source>
</evidence>
<proteinExistence type="predicted"/>
<protein>
    <submittedName>
        <fullName evidence="2">Uncharacterized protein</fullName>
    </submittedName>
</protein>
<dbReference type="InterPro" id="IPR043504">
    <property type="entry name" value="Peptidase_S1_PA_chymotrypsin"/>
</dbReference>
<evidence type="ECO:0000313" key="3">
    <source>
        <dbReference type="Proteomes" id="UP000334990"/>
    </source>
</evidence>
<name>A0A5M3VN41_9ACTN</name>
<dbReference type="AlphaFoldDB" id="A0A5M3VN41"/>
<dbReference type="Proteomes" id="UP000334990">
    <property type="component" value="Unassembled WGS sequence"/>
</dbReference>
<sequence>MRTKITAGLTTGLLAAALTASPAQADGNVTATTLHFGKVASQQTMSYWYANDQYHLREATPYGEGATVAITPNPLGAYPDGPPGIVEPVTLPGAPPGNTGSKSVSLALGHGKAYFVDAGGNPRWCSAFSVSSLYRNMVATAGSCVFGANAAHSNWVFVPAQIALSPDPSLLAPYGVFVGYQAFTHASFAENRSRERDFAFVAVWNGAERIATGARDTGRLADRVGGQGLTYNQPVDEPRFMFGYPAGADPDGNYAYTGRTLKWSYGRGIAERSVTGISQRLLGLKSSFTGQGSFGSGLLHEYERYSRQGYLNGVNAGVSDTDGNGRIDTSVSSYFDRQTFEVYDAAWHVVTGSILGGIPIPQ</sequence>
<dbReference type="EMBL" id="BLAD01000035">
    <property type="protein sequence ID" value="GER98065.1"/>
    <property type="molecule type" value="Genomic_DNA"/>
</dbReference>
<organism evidence="2 3">
    <name type="scientific">Acrocarpospora corrugata</name>
    <dbReference type="NCBI Taxonomy" id="35763"/>
    <lineage>
        <taxon>Bacteria</taxon>
        <taxon>Bacillati</taxon>
        <taxon>Actinomycetota</taxon>
        <taxon>Actinomycetes</taxon>
        <taxon>Streptosporangiales</taxon>
        <taxon>Streptosporangiaceae</taxon>
        <taxon>Acrocarpospora</taxon>
    </lineage>
</organism>
<dbReference type="Gene3D" id="2.40.10.10">
    <property type="entry name" value="Trypsin-like serine proteases"/>
    <property type="match status" value="2"/>
</dbReference>
<feature type="chain" id="PRO_5024345216" evidence="1">
    <location>
        <begin position="26"/>
        <end position="362"/>
    </location>
</feature>
<gene>
    <name evidence="2" type="ORF">Acor_01270</name>
</gene>
<feature type="signal peptide" evidence="1">
    <location>
        <begin position="1"/>
        <end position="25"/>
    </location>
</feature>
<reference evidence="2 3" key="1">
    <citation type="submission" date="2019-10" db="EMBL/GenBank/DDBJ databases">
        <title>Whole genome shotgun sequence of Acrocarpospora corrugata NBRC 13972.</title>
        <authorList>
            <person name="Ichikawa N."/>
            <person name="Kimura A."/>
            <person name="Kitahashi Y."/>
            <person name="Komaki H."/>
            <person name="Oguchi A."/>
        </authorList>
    </citation>
    <scope>NUCLEOTIDE SEQUENCE [LARGE SCALE GENOMIC DNA]</scope>
    <source>
        <strain evidence="2 3">NBRC 13972</strain>
    </source>
</reference>
<comment type="caution">
    <text evidence="2">The sequence shown here is derived from an EMBL/GenBank/DDBJ whole genome shotgun (WGS) entry which is preliminary data.</text>
</comment>
<keyword evidence="1" id="KW-0732">Signal</keyword>
<evidence type="ECO:0000313" key="2">
    <source>
        <dbReference type="EMBL" id="GER98065.1"/>
    </source>
</evidence>
<dbReference type="InterPro" id="IPR009003">
    <property type="entry name" value="Peptidase_S1_PA"/>
</dbReference>
<dbReference type="RefSeq" id="WP_155334521.1">
    <property type="nucleotide sequence ID" value="NZ_BAAABN010000006.1"/>
</dbReference>
<dbReference type="SUPFAM" id="SSF50494">
    <property type="entry name" value="Trypsin-like serine proteases"/>
    <property type="match status" value="1"/>
</dbReference>
<accession>A0A5M3VN41</accession>
<keyword evidence="3" id="KW-1185">Reference proteome</keyword>